<evidence type="ECO:0000256" key="2">
    <source>
        <dbReference type="ARBA" id="ARBA00023015"/>
    </source>
</evidence>
<dbReference type="InterPro" id="IPR005119">
    <property type="entry name" value="LysR_subst-bd"/>
</dbReference>
<sequence>MFQGMEYVMAVYQEQSFSKAAAKLYISQPSLSANIKRIEKRLGHDIFDRSTIPLRVTEFGEEYIRNVREIERIELDFKHFLFQYDNLQYGKIIVGGTSLFASMILPKLMAKYSEKYPAIQLELLEATTNKLISLLHEGEIDLMLDNTYLDEVIFDRQNYTTESLMLAVPKSFEVNEVLDSFQVQVNVKDKIKEAVTEVEPVKLKDFTDLPFVLLHETNDTGVRARYICQQQSFQPNVAYTVEQQLTAYNIALSGMAICFIGDTLLVNVPYNEELVFYRLEGEHVTREVNIYWKKDRYQSKASQAFLEMIREEK</sequence>
<dbReference type="RefSeq" id="WP_197115207.1">
    <property type="nucleotide sequence ID" value="NZ_JACBXQ010000002.1"/>
</dbReference>
<dbReference type="Gene3D" id="1.10.10.10">
    <property type="entry name" value="Winged helix-like DNA-binding domain superfamily/Winged helix DNA-binding domain"/>
    <property type="match status" value="1"/>
</dbReference>
<evidence type="ECO:0000256" key="1">
    <source>
        <dbReference type="ARBA" id="ARBA00009437"/>
    </source>
</evidence>
<proteinExistence type="inferred from homology"/>
<dbReference type="InterPro" id="IPR000847">
    <property type="entry name" value="LysR_HTH_N"/>
</dbReference>
<dbReference type="InterPro" id="IPR036390">
    <property type="entry name" value="WH_DNA-bd_sf"/>
</dbReference>
<dbReference type="PRINTS" id="PR00039">
    <property type="entry name" value="HTHLYSR"/>
</dbReference>
<evidence type="ECO:0000259" key="5">
    <source>
        <dbReference type="PROSITE" id="PS50931"/>
    </source>
</evidence>
<dbReference type="Gene3D" id="3.40.190.290">
    <property type="match status" value="1"/>
</dbReference>
<evidence type="ECO:0000313" key="6">
    <source>
        <dbReference type="EMBL" id="MBG9986306.1"/>
    </source>
</evidence>
<dbReference type="PANTHER" id="PTHR30419">
    <property type="entry name" value="HTH-TYPE TRANSCRIPTIONAL REGULATOR YBHD"/>
    <property type="match status" value="1"/>
</dbReference>
<dbReference type="Pfam" id="PF03466">
    <property type="entry name" value="LysR_substrate"/>
    <property type="match status" value="1"/>
</dbReference>
<dbReference type="CDD" id="cd05466">
    <property type="entry name" value="PBP2_LTTR_substrate"/>
    <property type="match status" value="1"/>
</dbReference>
<keyword evidence="2" id="KW-0805">Transcription regulation</keyword>
<comment type="similarity">
    <text evidence="1">Belongs to the LysR transcriptional regulatory family.</text>
</comment>
<dbReference type="EMBL" id="JACBXQ010000002">
    <property type="protein sequence ID" value="MBG9986306.1"/>
    <property type="molecule type" value="Genomic_DNA"/>
</dbReference>
<evidence type="ECO:0000313" key="7">
    <source>
        <dbReference type="Proteomes" id="UP000721415"/>
    </source>
</evidence>
<evidence type="ECO:0000256" key="3">
    <source>
        <dbReference type="ARBA" id="ARBA00023125"/>
    </source>
</evidence>
<dbReference type="SUPFAM" id="SSF53850">
    <property type="entry name" value="Periplasmic binding protein-like II"/>
    <property type="match status" value="1"/>
</dbReference>
<accession>A0ABS0LQ64</accession>
<dbReference type="PANTHER" id="PTHR30419:SF8">
    <property type="entry name" value="NITROGEN ASSIMILATION TRANSCRIPTIONAL ACTIVATOR-RELATED"/>
    <property type="match status" value="1"/>
</dbReference>
<reference evidence="6 7" key="1">
    <citation type="submission" date="2020-07" db="EMBL/GenBank/DDBJ databases">
        <title>Facklamia lactis sp. nov., isolated from raw milk.</title>
        <authorList>
            <person name="Doll E.V."/>
            <person name="Huptas C."/>
            <person name="Staib L."/>
            <person name="Wenning M."/>
            <person name="Scherer S."/>
        </authorList>
    </citation>
    <scope>NUCLEOTIDE SEQUENCE [LARGE SCALE GENOMIC DNA]</scope>
    <source>
        <strain evidence="6 7">DSM 111018</strain>
    </source>
</reference>
<dbReference type="InterPro" id="IPR036388">
    <property type="entry name" value="WH-like_DNA-bd_sf"/>
</dbReference>
<feature type="domain" description="HTH lysR-type" evidence="5">
    <location>
        <begin position="1"/>
        <end position="57"/>
    </location>
</feature>
<evidence type="ECO:0000256" key="4">
    <source>
        <dbReference type="ARBA" id="ARBA00023163"/>
    </source>
</evidence>
<dbReference type="InterPro" id="IPR050950">
    <property type="entry name" value="HTH-type_LysR_regulators"/>
</dbReference>
<dbReference type="Pfam" id="PF00126">
    <property type="entry name" value="HTH_1"/>
    <property type="match status" value="1"/>
</dbReference>
<name>A0ABS0LQ64_9LACT</name>
<dbReference type="PROSITE" id="PS50931">
    <property type="entry name" value="HTH_LYSR"/>
    <property type="match status" value="1"/>
</dbReference>
<organism evidence="6 7">
    <name type="scientific">Facklamia lactis</name>
    <dbReference type="NCBI Taxonomy" id="2749967"/>
    <lineage>
        <taxon>Bacteria</taxon>
        <taxon>Bacillati</taxon>
        <taxon>Bacillota</taxon>
        <taxon>Bacilli</taxon>
        <taxon>Lactobacillales</taxon>
        <taxon>Aerococcaceae</taxon>
        <taxon>Facklamia</taxon>
    </lineage>
</organism>
<protein>
    <submittedName>
        <fullName evidence="6">LysR family transcriptional regulator</fullName>
    </submittedName>
</protein>
<dbReference type="SUPFAM" id="SSF46785">
    <property type="entry name" value="Winged helix' DNA-binding domain"/>
    <property type="match status" value="1"/>
</dbReference>
<keyword evidence="3" id="KW-0238">DNA-binding</keyword>
<comment type="caution">
    <text evidence="6">The sequence shown here is derived from an EMBL/GenBank/DDBJ whole genome shotgun (WGS) entry which is preliminary data.</text>
</comment>
<keyword evidence="7" id="KW-1185">Reference proteome</keyword>
<keyword evidence="4" id="KW-0804">Transcription</keyword>
<dbReference type="Proteomes" id="UP000721415">
    <property type="component" value="Unassembled WGS sequence"/>
</dbReference>
<gene>
    <name evidence="6" type="ORF">HZY91_05290</name>
</gene>